<dbReference type="Pfam" id="PF01762">
    <property type="entry name" value="Galactosyl_T"/>
    <property type="match status" value="1"/>
</dbReference>
<gene>
    <name evidence="11" type="ORF">GSOID_T00011491001</name>
</gene>
<dbReference type="Proteomes" id="UP000001307">
    <property type="component" value="Unassembled WGS sequence"/>
</dbReference>
<evidence type="ECO:0000256" key="8">
    <source>
        <dbReference type="ARBA" id="ARBA00023034"/>
    </source>
</evidence>
<dbReference type="OrthoDB" id="6381420at2759"/>
<dbReference type="AlphaFoldDB" id="E4WX63"/>
<evidence type="ECO:0000313" key="12">
    <source>
        <dbReference type="Proteomes" id="UP000001307"/>
    </source>
</evidence>
<evidence type="ECO:0000256" key="6">
    <source>
        <dbReference type="ARBA" id="ARBA00022968"/>
    </source>
</evidence>
<dbReference type="InParanoid" id="E4WX63"/>
<dbReference type="PANTHER" id="PTHR11214">
    <property type="entry name" value="BETA-1,3-N-ACETYLGLUCOSAMINYLTRANSFERASE"/>
    <property type="match status" value="1"/>
</dbReference>
<keyword evidence="12" id="KW-1185">Reference proteome</keyword>
<protein>
    <recommendedName>
        <fullName evidence="10">Hexosyltransferase</fullName>
        <ecNumber evidence="10">2.4.1.-</ecNumber>
    </recommendedName>
</protein>
<evidence type="ECO:0000256" key="5">
    <source>
        <dbReference type="ARBA" id="ARBA00022692"/>
    </source>
</evidence>
<reference evidence="11" key="1">
    <citation type="journal article" date="2010" name="Science">
        <title>Plasticity of animal genome architecture unmasked by rapid evolution of a pelagic tunicate.</title>
        <authorList>
            <person name="Denoeud F."/>
            <person name="Henriet S."/>
            <person name="Mungpakdee S."/>
            <person name="Aury J.M."/>
            <person name="Da Silva C."/>
            <person name="Brinkmann H."/>
            <person name="Mikhaleva J."/>
            <person name="Olsen L.C."/>
            <person name="Jubin C."/>
            <person name="Canestro C."/>
            <person name="Bouquet J.M."/>
            <person name="Danks G."/>
            <person name="Poulain J."/>
            <person name="Campsteijn C."/>
            <person name="Adamski M."/>
            <person name="Cross I."/>
            <person name="Yadetie F."/>
            <person name="Muffato M."/>
            <person name="Louis A."/>
            <person name="Butcher S."/>
            <person name="Tsagkogeorga G."/>
            <person name="Konrad A."/>
            <person name="Singh S."/>
            <person name="Jensen M.F."/>
            <person name="Cong E.H."/>
            <person name="Eikeseth-Otteraa H."/>
            <person name="Noel B."/>
            <person name="Anthouard V."/>
            <person name="Porcel B.M."/>
            <person name="Kachouri-Lafond R."/>
            <person name="Nishino A."/>
            <person name="Ugolini M."/>
            <person name="Chourrout P."/>
            <person name="Nishida H."/>
            <person name="Aasland R."/>
            <person name="Huzurbazar S."/>
            <person name="Westhof E."/>
            <person name="Delsuc F."/>
            <person name="Lehrach H."/>
            <person name="Reinhardt R."/>
            <person name="Weissenbach J."/>
            <person name="Roy S.W."/>
            <person name="Artiguenave F."/>
            <person name="Postlethwait J.H."/>
            <person name="Manak J.R."/>
            <person name="Thompson E.M."/>
            <person name="Jaillon O."/>
            <person name="Du Pasquier L."/>
            <person name="Boudinot P."/>
            <person name="Liberles D.A."/>
            <person name="Volff J.N."/>
            <person name="Philippe H."/>
            <person name="Lenhard B."/>
            <person name="Roest Crollius H."/>
            <person name="Wincker P."/>
            <person name="Chourrout D."/>
        </authorList>
    </citation>
    <scope>NUCLEOTIDE SEQUENCE [LARGE SCALE GENOMIC DNA]</scope>
</reference>
<evidence type="ECO:0000256" key="4">
    <source>
        <dbReference type="ARBA" id="ARBA00022679"/>
    </source>
</evidence>
<dbReference type="EC" id="2.4.1.-" evidence="10"/>
<dbReference type="GO" id="GO:0006493">
    <property type="term" value="P:protein O-linked glycosylation"/>
    <property type="evidence" value="ECO:0007669"/>
    <property type="project" value="TreeGrafter"/>
</dbReference>
<evidence type="ECO:0000256" key="9">
    <source>
        <dbReference type="ARBA" id="ARBA00023136"/>
    </source>
</evidence>
<keyword evidence="8 10" id="KW-0333">Golgi apparatus</keyword>
<dbReference type="PANTHER" id="PTHR11214:SF376">
    <property type="entry name" value="HEXOSYLTRANSFERASE"/>
    <property type="match status" value="1"/>
</dbReference>
<sequence length="509" mass="59464">MRTRRLIKIPLGGYILCALIVLNVYQFNENQRLAQESSKNDEKNVTKILFYTAVRDFGIHRGRHYKMFRRQFRNLYESKTNSSNYYAEIFLDNFGYPGNLVEWDDEFTDTIYTSNIPESFAVEATRNVGNHSLHVFMSNHQFDITKELIEKLKNLQLENDEIACLFKKNDAMLPKPLNSSIINQCQGDFFAVNTKTALKIQDQLVVQKTIPHKTGEPWEQLYEYTQKLIKSDYDAHLLQNDTELIRGKARKYDDLIIGDFVDTYENLPLKTFLGFQFFAGFCYGNKKIINFHDSDAFVLLPDVIKDYQLNQDISDADYRQPWQPKAFLTDDSVYCIKGSKIKVQYKRDEVYPGGLAATYTSKWYNWIKDWPPEYHIPEYCNGNCNSMGPEAAIRIWREAQRTNRYTMRIEDKFFTGILRFKAGIPDEKVFPVTEMQKIVPSILNLNGLTRCLHVSQAKMVEKSENLLDTKIMNSSSIMTMITDWYINGDWLQRRPGFAYNGKDHLLARP</sequence>
<keyword evidence="5" id="KW-0812">Transmembrane</keyword>
<keyword evidence="9" id="KW-0472">Membrane</keyword>
<keyword evidence="4" id="KW-0808">Transferase</keyword>
<proteinExistence type="inferred from homology"/>
<comment type="subcellular location">
    <subcellularLocation>
        <location evidence="1 10">Golgi apparatus membrane</location>
        <topology evidence="1 10">Single-pass type II membrane protein</topology>
    </subcellularLocation>
</comment>
<keyword evidence="3 10" id="KW-0328">Glycosyltransferase</keyword>
<dbReference type="InterPro" id="IPR002659">
    <property type="entry name" value="Glyco_trans_31"/>
</dbReference>
<evidence type="ECO:0000256" key="10">
    <source>
        <dbReference type="RuleBase" id="RU363063"/>
    </source>
</evidence>
<dbReference type="EMBL" id="FN653018">
    <property type="protein sequence ID" value="CBY21955.1"/>
    <property type="molecule type" value="Genomic_DNA"/>
</dbReference>
<dbReference type="GO" id="GO:0000139">
    <property type="term" value="C:Golgi membrane"/>
    <property type="evidence" value="ECO:0007669"/>
    <property type="project" value="UniProtKB-SubCell"/>
</dbReference>
<evidence type="ECO:0000256" key="2">
    <source>
        <dbReference type="ARBA" id="ARBA00008661"/>
    </source>
</evidence>
<name>E4WX63_OIKDI</name>
<evidence type="ECO:0000256" key="7">
    <source>
        <dbReference type="ARBA" id="ARBA00022989"/>
    </source>
</evidence>
<evidence type="ECO:0000256" key="3">
    <source>
        <dbReference type="ARBA" id="ARBA00022676"/>
    </source>
</evidence>
<organism evidence="11">
    <name type="scientific">Oikopleura dioica</name>
    <name type="common">Tunicate</name>
    <dbReference type="NCBI Taxonomy" id="34765"/>
    <lineage>
        <taxon>Eukaryota</taxon>
        <taxon>Metazoa</taxon>
        <taxon>Chordata</taxon>
        <taxon>Tunicata</taxon>
        <taxon>Appendicularia</taxon>
        <taxon>Copelata</taxon>
        <taxon>Oikopleuridae</taxon>
        <taxon>Oikopleura</taxon>
    </lineage>
</organism>
<dbReference type="GO" id="GO:0008499">
    <property type="term" value="F:N-acetyl-beta-D-glucosaminide beta-(1,3)-galactosyltransferase activity"/>
    <property type="evidence" value="ECO:0007669"/>
    <property type="project" value="TreeGrafter"/>
</dbReference>
<comment type="similarity">
    <text evidence="2 10">Belongs to the glycosyltransferase 31 family.</text>
</comment>
<evidence type="ECO:0000256" key="1">
    <source>
        <dbReference type="ARBA" id="ARBA00004323"/>
    </source>
</evidence>
<evidence type="ECO:0000313" key="11">
    <source>
        <dbReference type="EMBL" id="CBY21955.1"/>
    </source>
</evidence>
<accession>E4WX63</accession>
<keyword evidence="6" id="KW-0735">Signal-anchor</keyword>
<keyword evidence="7" id="KW-1133">Transmembrane helix</keyword>